<dbReference type="Proteomes" id="UP000199600">
    <property type="component" value="Unassembled WGS sequence"/>
</dbReference>
<dbReference type="InterPro" id="IPR011990">
    <property type="entry name" value="TPR-like_helical_dom_sf"/>
</dbReference>
<dbReference type="Pfam" id="PF13424">
    <property type="entry name" value="TPR_12"/>
    <property type="match status" value="1"/>
</dbReference>
<dbReference type="Pfam" id="PF12770">
    <property type="entry name" value="CHAT"/>
    <property type="match status" value="1"/>
</dbReference>
<dbReference type="InterPro" id="IPR024983">
    <property type="entry name" value="CHAT_dom"/>
</dbReference>
<dbReference type="PROSITE" id="PS00018">
    <property type="entry name" value="EF_HAND_1"/>
    <property type="match status" value="1"/>
</dbReference>
<gene>
    <name evidence="3" type="ORF">PROAA_790005</name>
</gene>
<feature type="domain" description="CHAT" evidence="2">
    <location>
        <begin position="668"/>
        <end position="1002"/>
    </location>
</feature>
<dbReference type="PANTHER" id="PTHR10098">
    <property type="entry name" value="RAPSYN-RELATED"/>
    <property type="match status" value="1"/>
</dbReference>
<dbReference type="InterPro" id="IPR018247">
    <property type="entry name" value="EF_Hand_1_Ca_BS"/>
</dbReference>
<feature type="signal peptide" evidence="1">
    <location>
        <begin position="1"/>
        <end position="22"/>
    </location>
</feature>
<protein>
    <recommendedName>
        <fullName evidence="2">CHAT domain-containing protein</fullName>
    </recommendedName>
</protein>
<accession>A0A1A8Y1D2</accession>
<feature type="chain" id="PRO_5008381933" description="CHAT domain-containing protein" evidence="1">
    <location>
        <begin position="23"/>
        <end position="1005"/>
    </location>
</feature>
<dbReference type="Gene3D" id="1.25.40.10">
    <property type="entry name" value="Tetratricopeptide repeat domain"/>
    <property type="match status" value="2"/>
</dbReference>
<dbReference type="PANTHER" id="PTHR10098:SF108">
    <property type="entry name" value="TETRATRICOPEPTIDE REPEAT PROTEIN 28"/>
    <property type="match status" value="1"/>
</dbReference>
<sequence length="1005" mass="110256">MQLIVLRLVLSCLLMFTGSVHADDEADDFFARDSTAAAALEKQIAMAPPDDNSPQELCVFLHKRGDAYRRLGRYQQSLTDLRLALDMKQAASPELWCDRWRLQGDIHGSIYSSGDWLQLADYALTVSDEYKNSNKWHYFSSLLWNVDAQLNLARLRQAEESFQRAGQLIPALRQSRAWATYGANQMGRYSSYAAKMQALRGNLVESERFRRQALDYAQQFLDATSANRPADHLDNRLAANALIQRKRQLAGILSAQGKTGEAEILARQALQQTLARSGRNTLAVSASYRMLGHVKLQQGQIDEALRLQERALDTLLHSDTRSYSTALSDQRAQIGFLLGVQGRWAEALTVYEERDQGLRSNAAQFASSGSNNITWAMALLKRQRAPEAEKMLRAIINWNLRKPFVDPLYLAYLHGYLGVVLVDAGKNDDALAEFREAFPVLIRQADSDNSSENGGFVRPYRLRLIADGYLELLSRMSAARTEQTGFDPAAEAFQVAEVARGSSVQLAIASSAARASLPDAALADLARREQDTANQISALNNLLIRLASESESNRLDKTIADIRKDVSQLDAQRTQLRKELAERFPAYAELVLPKPPTPASVQKVLHPNEAAVAFYVAEKQTYVWTITPTRTAFRAVPMTRQQVDQHIAALRRAFDLTGAALIPFDGAAASSLYAALLAPDDALWSDVRILNVVPHGSLGQLPFAVLLTSGTADANASNLADRPWLTKKVALAQQPSAGTLIALRGQGRIAAQRQAFVGFGDPLFHTQTGRHATGTRSVRNLSVLPSRTPEALPDTDGSALLRGFAQLPLLPDTAEELNDIGKTLGANPKSDIFLGKKATEQNVKSSDLAAYRVVAFATHGLIPGELRGLDQPSLAMANPALTDDKNNDGFLTMSEVLGIKLDADWVVLSACNTASGDGKNEEAVSGLGRAFFFAGSRRLLVSYWPVETVSARLLTTELFKRLSGKPDESKAEALRHSMLQLMAMSKEYGHPAFWAPFGLIGEAGK</sequence>
<organism evidence="3 4">
    <name type="scientific">Candidatus Propionivibrio aalborgensis</name>
    <dbReference type="NCBI Taxonomy" id="1860101"/>
    <lineage>
        <taxon>Bacteria</taxon>
        <taxon>Pseudomonadati</taxon>
        <taxon>Pseudomonadota</taxon>
        <taxon>Betaproteobacteria</taxon>
        <taxon>Rhodocyclales</taxon>
        <taxon>Rhodocyclaceae</taxon>
        <taxon>Propionivibrio</taxon>
    </lineage>
</organism>
<evidence type="ECO:0000256" key="1">
    <source>
        <dbReference type="SAM" id="SignalP"/>
    </source>
</evidence>
<dbReference type="InterPro" id="IPR019734">
    <property type="entry name" value="TPR_rpt"/>
</dbReference>
<keyword evidence="4" id="KW-1185">Reference proteome</keyword>
<dbReference type="RefSeq" id="WP_186412483.1">
    <property type="nucleotide sequence ID" value="NZ_FLQY01000383.1"/>
</dbReference>
<dbReference type="EMBL" id="FLQY01000383">
    <property type="protein sequence ID" value="SBT10930.1"/>
    <property type="molecule type" value="Genomic_DNA"/>
</dbReference>
<evidence type="ECO:0000313" key="3">
    <source>
        <dbReference type="EMBL" id="SBT10930.1"/>
    </source>
</evidence>
<dbReference type="SUPFAM" id="SSF48452">
    <property type="entry name" value="TPR-like"/>
    <property type="match status" value="3"/>
</dbReference>
<dbReference type="AlphaFoldDB" id="A0A1A8Y1D2"/>
<evidence type="ECO:0000313" key="4">
    <source>
        <dbReference type="Proteomes" id="UP000199600"/>
    </source>
</evidence>
<proteinExistence type="predicted"/>
<name>A0A1A8Y1D2_9RHOO</name>
<dbReference type="Pfam" id="PF13181">
    <property type="entry name" value="TPR_8"/>
    <property type="match status" value="1"/>
</dbReference>
<evidence type="ECO:0000259" key="2">
    <source>
        <dbReference type="Pfam" id="PF12770"/>
    </source>
</evidence>
<keyword evidence="1" id="KW-0732">Signal</keyword>
<reference evidence="3 4" key="1">
    <citation type="submission" date="2016-06" db="EMBL/GenBank/DDBJ databases">
        <authorList>
            <person name="Kjaerup R.B."/>
            <person name="Dalgaard T.S."/>
            <person name="Juul-Madsen H.R."/>
        </authorList>
    </citation>
    <scope>NUCLEOTIDE SEQUENCE [LARGE SCALE GENOMIC DNA]</scope>
    <source>
        <strain evidence="3">2</strain>
    </source>
</reference>